<feature type="region of interest" description="Disordered" evidence="1">
    <location>
        <begin position="1"/>
        <end position="76"/>
    </location>
</feature>
<dbReference type="EMBL" id="RKJW01000001">
    <property type="protein sequence ID" value="RPA29581.1"/>
    <property type="molecule type" value="Genomic_DNA"/>
</dbReference>
<dbReference type="AlphaFoldDB" id="A0AAX1XED3"/>
<sequence length="76" mass="8181">MKKGKPAAPEAGARRRRVAPPLDEVSRDGAARDAAVRRRRGPDTDARSRRERSRAQAGRPGGAFGWRAAGSPVSFD</sequence>
<reference evidence="3" key="1">
    <citation type="submission" date="2018-10" db="EMBL/GenBank/DDBJ databases">
        <title>FDA dAtabase for Regulatory Grade micrObial Sequences (FDA-ARGOS): Supporting development and validation of Infectious Disease Dx tests.</title>
        <authorList>
            <person name="Minogue T."/>
            <person name="Wolcott M."/>
            <person name="Wasieloski L."/>
            <person name="Aguilar W."/>
            <person name="Moore D."/>
            <person name="Jaissle J."/>
            <person name="Tallon L."/>
            <person name="Sadzewicz L."/>
            <person name="Zhao X."/>
            <person name="Vavikolanu K."/>
            <person name="Mehta A."/>
            <person name="Aluvathingal J."/>
            <person name="Nadendla S."/>
            <person name="Yan Y."/>
            <person name="Sichtig H."/>
        </authorList>
    </citation>
    <scope>NUCLEOTIDE SEQUENCE [LARGE SCALE GENOMIC DNA]</scope>
    <source>
        <strain evidence="3">FDAARGOS_588</strain>
    </source>
</reference>
<proteinExistence type="predicted"/>
<evidence type="ECO:0000256" key="1">
    <source>
        <dbReference type="SAM" id="MobiDB-lite"/>
    </source>
</evidence>
<dbReference type="RefSeq" id="WP_004203234.1">
    <property type="nucleotide sequence ID" value="NZ_CP008710.1"/>
</dbReference>
<accession>A0AAX1XED3</accession>
<protein>
    <submittedName>
        <fullName evidence="2">Uncharacterized protein</fullName>
    </submittedName>
</protein>
<organism evidence="2 3">
    <name type="scientific">Burkholderia mallei</name>
    <name type="common">Pseudomonas mallei</name>
    <dbReference type="NCBI Taxonomy" id="13373"/>
    <lineage>
        <taxon>Bacteria</taxon>
        <taxon>Pseudomonadati</taxon>
        <taxon>Pseudomonadota</taxon>
        <taxon>Betaproteobacteria</taxon>
        <taxon>Burkholderiales</taxon>
        <taxon>Burkholderiaceae</taxon>
        <taxon>Burkholderia</taxon>
        <taxon>pseudomallei group</taxon>
    </lineage>
</organism>
<evidence type="ECO:0000313" key="2">
    <source>
        <dbReference type="EMBL" id="RPA29581.1"/>
    </source>
</evidence>
<gene>
    <name evidence="2" type="ORF">EGT70_08620</name>
</gene>
<evidence type="ECO:0000313" key="3">
    <source>
        <dbReference type="Proteomes" id="UP000269379"/>
    </source>
</evidence>
<name>A0AAX1XED3_BURML</name>
<comment type="caution">
    <text evidence="2">The sequence shown here is derived from an EMBL/GenBank/DDBJ whole genome shotgun (WGS) entry which is preliminary data.</text>
</comment>
<feature type="compositionally biased region" description="Basic and acidic residues" evidence="1">
    <location>
        <begin position="24"/>
        <end position="48"/>
    </location>
</feature>
<dbReference type="Proteomes" id="UP000269379">
    <property type="component" value="Unassembled WGS sequence"/>
</dbReference>
<feature type="compositionally biased region" description="Low complexity" evidence="1">
    <location>
        <begin position="1"/>
        <end position="11"/>
    </location>
</feature>